<sequence length="97" mass="10736">MITMPLGFSITSFIGFIVGWSSKVICSKESWNPLELLNTFLNNMLQSATRVGVFFISLCLTQLDVNIAANSISAESEELNLTSFPNNTNYTILKVPK</sequence>
<evidence type="ECO:0000256" key="4">
    <source>
        <dbReference type="ARBA" id="ARBA00022989"/>
    </source>
</evidence>
<evidence type="ECO:0000256" key="3">
    <source>
        <dbReference type="ARBA" id="ARBA00022692"/>
    </source>
</evidence>
<reference evidence="6" key="1">
    <citation type="submission" date="2021-02" db="EMBL/GenBank/DDBJ databases">
        <authorList>
            <person name="Nowell W R."/>
        </authorList>
    </citation>
    <scope>NUCLEOTIDE SEQUENCE</scope>
</reference>
<evidence type="ECO:0000256" key="5">
    <source>
        <dbReference type="ARBA" id="ARBA00023136"/>
    </source>
</evidence>
<dbReference type="GO" id="GO:0022857">
    <property type="term" value="F:transmembrane transporter activity"/>
    <property type="evidence" value="ECO:0007669"/>
    <property type="project" value="InterPro"/>
</dbReference>
<keyword evidence="5" id="KW-0472">Membrane</keyword>
<feature type="non-terminal residue" evidence="6">
    <location>
        <position position="1"/>
    </location>
</feature>
<evidence type="ECO:0000256" key="2">
    <source>
        <dbReference type="ARBA" id="ARBA00008974"/>
    </source>
</evidence>
<evidence type="ECO:0000313" key="8">
    <source>
        <dbReference type="Proteomes" id="UP000663829"/>
    </source>
</evidence>
<protein>
    <submittedName>
        <fullName evidence="6">Uncharacterized protein</fullName>
    </submittedName>
</protein>
<accession>A0A815R8Q1</accession>
<evidence type="ECO:0000313" key="6">
    <source>
        <dbReference type="EMBL" id="CAF1473718.1"/>
    </source>
</evidence>
<evidence type="ECO:0000313" key="7">
    <source>
        <dbReference type="EMBL" id="CAF4340558.1"/>
    </source>
</evidence>
<dbReference type="AlphaFoldDB" id="A0A815R8Q1"/>
<comment type="subcellular location">
    <subcellularLocation>
        <location evidence="1">Membrane</location>
        <topology evidence="1">Multi-pass membrane protein</topology>
    </subcellularLocation>
</comment>
<dbReference type="EMBL" id="CAJOBC010086156">
    <property type="protein sequence ID" value="CAF4340558.1"/>
    <property type="molecule type" value="Genomic_DNA"/>
</dbReference>
<dbReference type="Proteomes" id="UP000681722">
    <property type="component" value="Unassembled WGS sequence"/>
</dbReference>
<name>A0A815R8Q1_9BILA</name>
<keyword evidence="8" id="KW-1185">Reference proteome</keyword>
<comment type="similarity">
    <text evidence="2">Belongs to the purine-cytosine permease (2.A.39) family.</text>
</comment>
<comment type="caution">
    <text evidence="6">The sequence shown here is derived from an EMBL/GenBank/DDBJ whole genome shotgun (WGS) entry which is preliminary data.</text>
</comment>
<dbReference type="Proteomes" id="UP000663829">
    <property type="component" value="Unassembled WGS sequence"/>
</dbReference>
<dbReference type="EMBL" id="CAJNOQ010020687">
    <property type="protein sequence ID" value="CAF1473718.1"/>
    <property type="molecule type" value="Genomic_DNA"/>
</dbReference>
<keyword evidence="4" id="KW-1133">Transmembrane helix</keyword>
<dbReference type="InterPro" id="IPR001248">
    <property type="entry name" value="Pur-cyt_permease"/>
</dbReference>
<dbReference type="GO" id="GO:0016020">
    <property type="term" value="C:membrane"/>
    <property type="evidence" value="ECO:0007669"/>
    <property type="project" value="UniProtKB-SubCell"/>
</dbReference>
<dbReference type="Gene3D" id="1.10.4160.10">
    <property type="entry name" value="Hydantoin permease"/>
    <property type="match status" value="1"/>
</dbReference>
<gene>
    <name evidence="6" type="ORF">GPM918_LOCUS35557</name>
    <name evidence="7" type="ORF">SRO942_LOCUS36276</name>
</gene>
<dbReference type="Pfam" id="PF02133">
    <property type="entry name" value="Transp_cyt_pur"/>
    <property type="match status" value="1"/>
</dbReference>
<dbReference type="OrthoDB" id="2018619at2759"/>
<proteinExistence type="inferred from homology"/>
<organism evidence="6 8">
    <name type="scientific">Didymodactylos carnosus</name>
    <dbReference type="NCBI Taxonomy" id="1234261"/>
    <lineage>
        <taxon>Eukaryota</taxon>
        <taxon>Metazoa</taxon>
        <taxon>Spiralia</taxon>
        <taxon>Gnathifera</taxon>
        <taxon>Rotifera</taxon>
        <taxon>Eurotatoria</taxon>
        <taxon>Bdelloidea</taxon>
        <taxon>Philodinida</taxon>
        <taxon>Philodinidae</taxon>
        <taxon>Didymodactylos</taxon>
    </lineage>
</organism>
<keyword evidence="3" id="KW-0812">Transmembrane</keyword>
<evidence type="ECO:0000256" key="1">
    <source>
        <dbReference type="ARBA" id="ARBA00004141"/>
    </source>
</evidence>